<gene>
    <name evidence="1" type="ORF">GCM10009560_79190</name>
</gene>
<evidence type="ECO:0000313" key="1">
    <source>
        <dbReference type="EMBL" id="GAA0955331.1"/>
    </source>
</evidence>
<comment type="caution">
    <text evidence="1">The sequence shown here is derived from an EMBL/GenBank/DDBJ whole genome shotgun (WGS) entry which is preliminary data.</text>
</comment>
<name>A0ABP4BV76_9ACTN</name>
<accession>A0ABP4BV76</accession>
<keyword evidence="2" id="KW-1185">Reference proteome</keyword>
<proteinExistence type="predicted"/>
<reference evidence="2" key="1">
    <citation type="journal article" date="2019" name="Int. J. Syst. Evol. Microbiol.">
        <title>The Global Catalogue of Microorganisms (GCM) 10K type strain sequencing project: providing services to taxonomists for standard genome sequencing and annotation.</title>
        <authorList>
            <consortium name="The Broad Institute Genomics Platform"/>
            <consortium name="The Broad Institute Genome Sequencing Center for Infectious Disease"/>
            <person name="Wu L."/>
            <person name="Ma J."/>
        </authorList>
    </citation>
    <scope>NUCLEOTIDE SEQUENCE [LARGE SCALE GENOMIC DNA]</scope>
    <source>
        <strain evidence="2">JCM 11136</strain>
    </source>
</reference>
<evidence type="ECO:0000313" key="2">
    <source>
        <dbReference type="Proteomes" id="UP001501578"/>
    </source>
</evidence>
<dbReference type="Proteomes" id="UP001501578">
    <property type="component" value="Unassembled WGS sequence"/>
</dbReference>
<sequence length="330" mass="35775">MAAGWQTDGVDASGPASDALRVSITGLPFTLRIRSGDAKLTGFHYRLDQDQTVLFAENSSTEVRVDRLVLKLDRETNSISLKVKQGGPGSLSPPPVDRSWDSPEIPIAIFTIRANSDTVVASDLTDTREFVSTGVQMLSAASATTGARQLEIGEVGYDPTVGRFYARSATHGRLEFGQPPPVVPRPPDPPTIEQLLASTPRVKVVTSGQFSYQDVAWSGATWNIGAMWDIGNPSRIIISKSGLYTITAHVDYFGWAGGYVATQVDRITGSTRTRLFEAPYYRSDQTDHSAIPITNEVRLLAGDQVVVYCYSGPADLKAEPKSLSVRWVAP</sequence>
<dbReference type="EMBL" id="BAAAHQ010000094">
    <property type="protein sequence ID" value="GAA0955331.1"/>
    <property type="molecule type" value="Genomic_DNA"/>
</dbReference>
<organism evidence="1 2">
    <name type="scientific">Nonomuraea longicatena</name>
    <dbReference type="NCBI Taxonomy" id="83682"/>
    <lineage>
        <taxon>Bacteria</taxon>
        <taxon>Bacillati</taxon>
        <taxon>Actinomycetota</taxon>
        <taxon>Actinomycetes</taxon>
        <taxon>Streptosporangiales</taxon>
        <taxon>Streptosporangiaceae</taxon>
        <taxon>Nonomuraea</taxon>
    </lineage>
</organism>
<protein>
    <submittedName>
        <fullName evidence="1">Uncharacterized protein</fullName>
    </submittedName>
</protein>